<dbReference type="PANTHER" id="PTHR39599">
    <property type="entry name" value="GPI-ANCHORED PROTEIN (EUROFUNG)-RELATED-RELATED"/>
    <property type="match status" value="1"/>
</dbReference>
<sequence length="427" mass="44343">MAPVSKMLFLPTALLALLSEVALANQAPPIAVKKQLPDANEKLFPEHLAFAPLPRLTPLEAAAAAHQWVEDLDTDTDTSHATSKRHVPAFALHHDDSEESILRRAAEALALLQRRTSCPVAEHIAPLCRIQMLDKWPAALMERRAEEELAVVLLAPQAVRRNLVVDAASLDTSAKVMGVREVSFMVIKVAKANQELGVPSASATVTASTVVTSVPAPSTQTITTTHTTIVEGNPSTVVVTLTVTQTAIPDPTTKTTTKVVTAGPGSGSATGVPPWRPTAVTSTQEVSTLPGDTQTGCPTGFYGCLATHGGGCCRTERDCQTLSCPPLSSTIISHGVTIVVPASDVPASATSTCASGWFMCGADAGPVAGCCPSGYECGTASCFTVQATQTSKVQKEAPAKNAAAGGAHIQGLVLGGMIGSWVFAWLI</sequence>
<dbReference type="EMBL" id="JAVFKD010000016">
    <property type="protein sequence ID" value="KAK5987268.1"/>
    <property type="molecule type" value="Genomic_DNA"/>
</dbReference>
<dbReference type="PANTHER" id="PTHR39599:SF2">
    <property type="entry name" value="ANCHORED PROTEIN, PUTATIVE (AFU_ORTHOLOGUE AFUA_1G09650)-RELATED"/>
    <property type="match status" value="1"/>
</dbReference>
<evidence type="ECO:0008006" key="5">
    <source>
        <dbReference type="Google" id="ProtNLM"/>
    </source>
</evidence>
<evidence type="ECO:0000256" key="2">
    <source>
        <dbReference type="SAM" id="SignalP"/>
    </source>
</evidence>
<reference evidence="3 4" key="1">
    <citation type="submission" date="2024-01" db="EMBL/GenBank/DDBJ databases">
        <title>Complete genome of Cladobotryum mycophilum ATHUM6906.</title>
        <authorList>
            <person name="Christinaki A.C."/>
            <person name="Myridakis A.I."/>
            <person name="Kouvelis V.N."/>
        </authorList>
    </citation>
    <scope>NUCLEOTIDE SEQUENCE [LARGE SCALE GENOMIC DNA]</scope>
    <source>
        <strain evidence="3 4">ATHUM6906</strain>
    </source>
</reference>
<name>A0ABR0S554_9HYPO</name>
<protein>
    <recommendedName>
        <fullName evidence="5">GPI anchored protein</fullName>
    </recommendedName>
</protein>
<dbReference type="Proteomes" id="UP001338125">
    <property type="component" value="Unassembled WGS sequence"/>
</dbReference>
<feature type="chain" id="PRO_5045285807" description="GPI anchored protein" evidence="2">
    <location>
        <begin position="25"/>
        <end position="427"/>
    </location>
</feature>
<evidence type="ECO:0000313" key="3">
    <source>
        <dbReference type="EMBL" id="KAK5987268.1"/>
    </source>
</evidence>
<evidence type="ECO:0000256" key="1">
    <source>
        <dbReference type="SAM" id="MobiDB-lite"/>
    </source>
</evidence>
<comment type="caution">
    <text evidence="3">The sequence shown here is derived from an EMBL/GenBank/DDBJ whole genome shotgun (WGS) entry which is preliminary data.</text>
</comment>
<organism evidence="3 4">
    <name type="scientific">Cladobotryum mycophilum</name>
    <dbReference type="NCBI Taxonomy" id="491253"/>
    <lineage>
        <taxon>Eukaryota</taxon>
        <taxon>Fungi</taxon>
        <taxon>Dikarya</taxon>
        <taxon>Ascomycota</taxon>
        <taxon>Pezizomycotina</taxon>
        <taxon>Sordariomycetes</taxon>
        <taxon>Hypocreomycetidae</taxon>
        <taxon>Hypocreales</taxon>
        <taxon>Hypocreaceae</taxon>
        <taxon>Cladobotryum</taxon>
    </lineage>
</organism>
<keyword evidence="2" id="KW-0732">Signal</keyword>
<proteinExistence type="predicted"/>
<evidence type="ECO:0000313" key="4">
    <source>
        <dbReference type="Proteomes" id="UP001338125"/>
    </source>
</evidence>
<gene>
    <name evidence="3" type="ORF">PT974_11392</name>
</gene>
<keyword evidence="4" id="KW-1185">Reference proteome</keyword>
<feature type="region of interest" description="Disordered" evidence="1">
    <location>
        <begin position="254"/>
        <end position="275"/>
    </location>
</feature>
<accession>A0ABR0S554</accession>
<feature type="signal peptide" evidence="2">
    <location>
        <begin position="1"/>
        <end position="24"/>
    </location>
</feature>